<reference evidence="2 3" key="1">
    <citation type="submission" date="2019-03" db="EMBL/GenBank/DDBJ databases">
        <title>First draft genome of Liparis tanakae, snailfish: a comprehensive survey of snailfish specific genes.</title>
        <authorList>
            <person name="Kim W."/>
            <person name="Song I."/>
            <person name="Jeong J.-H."/>
            <person name="Kim D."/>
            <person name="Kim S."/>
            <person name="Ryu S."/>
            <person name="Song J.Y."/>
            <person name="Lee S.K."/>
        </authorList>
    </citation>
    <scope>NUCLEOTIDE SEQUENCE [LARGE SCALE GENOMIC DNA]</scope>
    <source>
        <tissue evidence="2">Muscle</tissue>
    </source>
</reference>
<dbReference type="Proteomes" id="UP000314294">
    <property type="component" value="Unassembled WGS sequence"/>
</dbReference>
<feature type="region of interest" description="Disordered" evidence="1">
    <location>
        <begin position="1"/>
        <end position="48"/>
    </location>
</feature>
<gene>
    <name evidence="2" type="ORF">EYF80_042277</name>
</gene>
<evidence type="ECO:0000256" key="1">
    <source>
        <dbReference type="SAM" id="MobiDB-lite"/>
    </source>
</evidence>
<comment type="caution">
    <text evidence="2">The sequence shown here is derived from an EMBL/GenBank/DDBJ whole genome shotgun (WGS) entry which is preliminary data.</text>
</comment>
<name>A0A4Z2G2V6_9TELE</name>
<organism evidence="2 3">
    <name type="scientific">Liparis tanakae</name>
    <name type="common">Tanaka's snailfish</name>
    <dbReference type="NCBI Taxonomy" id="230148"/>
    <lineage>
        <taxon>Eukaryota</taxon>
        <taxon>Metazoa</taxon>
        <taxon>Chordata</taxon>
        <taxon>Craniata</taxon>
        <taxon>Vertebrata</taxon>
        <taxon>Euteleostomi</taxon>
        <taxon>Actinopterygii</taxon>
        <taxon>Neopterygii</taxon>
        <taxon>Teleostei</taxon>
        <taxon>Neoteleostei</taxon>
        <taxon>Acanthomorphata</taxon>
        <taxon>Eupercaria</taxon>
        <taxon>Perciformes</taxon>
        <taxon>Cottioidei</taxon>
        <taxon>Cottales</taxon>
        <taxon>Liparidae</taxon>
        <taxon>Liparis</taxon>
    </lineage>
</organism>
<accession>A0A4Z2G2V6</accession>
<keyword evidence="3" id="KW-1185">Reference proteome</keyword>
<dbReference type="AlphaFoldDB" id="A0A4Z2G2V6"/>
<proteinExistence type="predicted"/>
<evidence type="ECO:0000313" key="3">
    <source>
        <dbReference type="Proteomes" id="UP000314294"/>
    </source>
</evidence>
<evidence type="ECO:0000313" key="2">
    <source>
        <dbReference type="EMBL" id="TNN47500.1"/>
    </source>
</evidence>
<sequence length="121" mass="13578">MLRSVPPTAMQLHAGEQPEEKVPRRHRTTRHEAGGRNTAATQSGAKEQTSRVVYLTGLDASSVTRQLSVGRFKSQVQTQIMTSSGFIFLKGWRASPEEASLFFFFFLLPHKRDSAAAEQWE</sequence>
<feature type="compositionally biased region" description="Polar residues" evidence="1">
    <location>
        <begin position="38"/>
        <end position="48"/>
    </location>
</feature>
<dbReference type="EMBL" id="SRLO01000739">
    <property type="protein sequence ID" value="TNN47500.1"/>
    <property type="molecule type" value="Genomic_DNA"/>
</dbReference>
<protein>
    <submittedName>
        <fullName evidence="2">Uncharacterized protein</fullName>
    </submittedName>
</protein>